<dbReference type="InterPro" id="IPR015942">
    <property type="entry name" value="Asp/Glu/hydantoin_racemase"/>
</dbReference>
<keyword evidence="6 8" id="KW-0961">Cell wall biogenesis/degradation</keyword>
<reference evidence="9 10" key="1">
    <citation type="journal article" date="2015" name="Genome Announc.">
        <title>Expanding the biotechnology potential of lactobacilli through comparative genomics of 213 strains and associated genera.</title>
        <authorList>
            <person name="Sun Z."/>
            <person name="Harris H.M."/>
            <person name="McCann A."/>
            <person name="Guo C."/>
            <person name="Argimon S."/>
            <person name="Zhang W."/>
            <person name="Yang X."/>
            <person name="Jeffery I.B."/>
            <person name="Cooney J.C."/>
            <person name="Kagawa T.F."/>
            <person name="Liu W."/>
            <person name="Song Y."/>
            <person name="Salvetti E."/>
            <person name="Wrobel A."/>
            <person name="Rasinkangas P."/>
            <person name="Parkhill J."/>
            <person name="Rea M.C."/>
            <person name="O'Sullivan O."/>
            <person name="Ritari J."/>
            <person name="Douillard F.P."/>
            <person name="Paul Ross R."/>
            <person name="Yang R."/>
            <person name="Briner A.E."/>
            <person name="Felis G.E."/>
            <person name="de Vos W.M."/>
            <person name="Barrangou R."/>
            <person name="Klaenhammer T.R."/>
            <person name="Caufield P.W."/>
            <person name="Cui Y."/>
            <person name="Zhang H."/>
            <person name="O'Toole P.W."/>
        </authorList>
    </citation>
    <scope>NUCLEOTIDE SEQUENCE [LARGE SCALE GENOMIC DNA]</scope>
    <source>
        <strain evidence="9 10">DSM 17896</strain>
    </source>
</reference>
<organism evidence="9 10">
    <name type="scientific">Limosilactobacillus secaliphilus</name>
    <dbReference type="NCBI Taxonomy" id="396268"/>
    <lineage>
        <taxon>Bacteria</taxon>
        <taxon>Bacillati</taxon>
        <taxon>Bacillota</taxon>
        <taxon>Bacilli</taxon>
        <taxon>Lactobacillales</taxon>
        <taxon>Lactobacillaceae</taxon>
        <taxon>Limosilactobacillus</taxon>
    </lineage>
</organism>
<evidence type="ECO:0000313" key="9">
    <source>
        <dbReference type="EMBL" id="KRN59387.1"/>
    </source>
</evidence>
<protein>
    <recommendedName>
        <fullName evidence="7 8">Glutamate racemase</fullName>
        <ecNumber evidence="2 8">5.1.1.3</ecNumber>
    </recommendedName>
</protein>
<dbReference type="InterPro" id="IPR018187">
    <property type="entry name" value="Asp/Glu_racemase_AS_1"/>
</dbReference>
<evidence type="ECO:0000256" key="2">
    <source>
        <dbReference type="ARBA" id="ARBA00013090"/>
    </source>
</evidence>
<evidence type="ECO:0000256" key="8">
    <source>
        <dbReference type="HAMAP-Rule" id="MF_00258"/>
    </source>
</evidence>
<evidence type="ECO:0000313" key="10">
    <source>
        <dbReference type="Proteomes" id="UP000050934"/>
    </source>
</evidence>
<dbReference type="InterPro" id="IPR033134">
    <property type="entry name" value="Asp/Glu_racemase_AS_2"/>
</dbReference>
<dbReference type="EC" id="5.1.1.3" evidence="2 8"/>
<comment type="catalytic activity">
    <reaction evidence="1 8">
        <text>L-glutamate = D-glutamate</text>
        <dbReference type="Rhea" id="RHEA:12813"/>
        <dbReference type="ChEBI" id="CHEBI:29985"/>
        <dbReference type="ChEBI" id="CHEBI:29986"/>
        <dbReference type="EC" id="5.1.1.3"/>
    </reaction>
</comment>
<dbReference type="GO" id="GO:0071555">
    <property type="term" value="P:cell wall organization"/>
    <property type="evidence" value="ECO:0007669"/>
    <property type="project" value="UniProtKB-KW"/>
</dbReference>
<comment type="similarity">
    <text evidence="8">Belongs to the aspartate/glutamate racemases family.</text>
</comment>
<feature type="active site" description="Proton donor/acceptor" evidence="8">
    <location>
        <position position="73"/>
    </location>
</feature>
<dbReference type="FunFam" id="3.40.50.1860:FF:000002">
    <property type="entry name" value="Glutamate racemase"/>
    <property type="match status" value="1"/>
</dbReference>
<dbReference type="Gene3D" id="3.40.50.1860">
    <property type="match status" value="2"/>
</dbReference>
<dbReference type="UniPathway" id="UPA00219"/>
<proteinExistence type="inferred from homology"/>
<gene>
    <name evidence="8" type="primary">murI</name>
    <name evidence="9" type="ORF">IV45_GL001130</name>
</gene>
<dbReference type="PROSITE" id="PS00924">
    <property type="entry name" value="ASP_GLU_RACEMASE_2"/>
    <property type="match status" value="1"/>
</dbReference>
<evidence type="ECO:0000256" key="3">
    <source>
        <dbReference type="ARBA" id="ARBA00022960"/>
    </source>
</evidence>
<feature type="active site" description="Proton donor/acceptor" evidence="8">
    <location>
        <position position="184"/>
    </location>
</feature>
<sequence length="266" mass="28952">MDKRPIGVMDSGLGGLSVVRVLQKQMPHESIIFVGDEGHFPYGTKTQAQVQTLALHIGHFLMEHDVKMMIIACNTATAAALTALQKELPIPVIGVIQPGAKTAVAQPRHGRIGVIATEGTTKTGAYVKTIKSLNPDVTVVAKATQPLVSVVEHDEVGTPKAQELVDQQLAEYKDNPVDVLVLGCTHFPFLQKEIKQCLGTQVTLVDPALETVREAHDWLNQHDQLNENAQPSFKLYSTGNVNDLITGADKWLAGSDYHCDHLDLDE</sequence>
<comment type="caution">
    <text evidence="9">The sequence shown here is derived from an EMBL/GenBank/DDBJ whole genome shotgun (WGS) entry which is preliminary data.</text>
</comment>
<keyword evidence="4 8" id="KW-0573">Peptidoglycan synthesis</keyword>
<dbReference type="RefSeq" id="WP_057739447.1">
    <property type="nucleotide sequence ID" value="NZ_JQBW01000004.1"/>
</dbReference>
<dbReference type="GO" id="GO:0009252">
    <property type="term" value="P:peptidoglycan biosynthetic process"/>
    <property type="evidence" value="ECO:0007669"/>
    <property type="project" value="UniProtKB-UniRule"/>
</dbReference>
<keyword evidence="3 8" id="KW-0133">Cell shape</keyword>
<accession>A0A0R2I377</accession>
<dbReference type="GO" id="GO:0008360">
    <property type="term" value="P:regulation of cell shape"/>
    <property type="evidence" value="ECO:0007669"/>
    <property type="project" value="UniProtKB-KW"/>
</dbReference>
<evidence type="ECO:0000256" key="4">
    <source>
        <dbReference type="ARBA" id="ARBA00022984"/>
    </source>
</evidence>
<dbReference type="PANTHER" id="PTHR21198">
    <property type="entry name" value="GLUTAMATE RACEMASE"/>
    <property type="match status" value="1"/>
</dbReference>
<dbReference type="InterPro" id="IPR004391">
    <property type="entry name" value="Glu_race"/>
</dbReference>
<dbReference type="GO" id="GO:0042802">
    <property type="term" value="F:identical protein binding"/>
    <property type="evidence" value="ECO:0007669"/>
    <property type="project" value="UniProtKB-ARBA"/>
</dbReference>
<evidence type="ECO:0000256" key="5">
    <source>
        <dbReference type="ARBA" id="ARBA00023235"/>
    </source>
</evidence>
<dbReference type="OrthoDB" id="9801055at2"/>
<evidence type="ECO:0000256" key="1">
    <source>
        <dbReference type="ARBA" id="ARBA00001602"/>
    </source>
</evidence>
<dbReference type="PANTHER" id="PTHR21198:SF2">
    <property type="entry name" value="GLUTAMATE RACEMASE"/>
    <property type="match status" value="1"/>
</dbReference>
<dbReference type="PROSITE" id="PS00923">
    <property type="entry name" value="ASP_GLU_RACEMASE_1"/>
    <property type="match status" value="1"/>
</dbReference>
<keyword evidence="5 8" id="KW-0413">Isomerase</keyword>
<dbReference type="AlphaFoldDB" id="A0A0R2I377"/>
<feature type="binding site" evidence="8">
    <location>
        <begin position="10"/>
        <end position="11"/>
    </location>
    <ligand>
        <name>substrate</name>
    </ligand>
</feature>
<comment type="pathway">
    <text evidence="8">Cell wall biogenesis; peptidoglycan biosynthesis.</text>
</comment>
<dbReference type="NCBIfam" id="TIGR00067">
    <property type="entry name" value="glut_race"/>
    <property type="match status" value="1"/>
</dbReference>
<dbReference type="Pfam" id="PF01177">
    <property type="entry name" value="Asp_Glu_race"/>
    <property type="match status" value="1"/>
</dbReference>
<feature type="binding site" evidence="8">
    <location>
        <begin position="42"/>
        <end position="43"/>
    </location>
    <ligand>
        <name>substrate</name>
    </ligand>
</feature>
<feature type="binding site" evidence="8">
    <location>
        <begin position="74"/>
        <end position="75"/>
    </location>
    <ligand>
        <name>substrate</name>
    </ligand>
</feature>
<dbReference type="STRING" id="396268.IV45_GL001130"/>
<dbReference type="GO" id="GO:0008881">
    <property type="term" value="F:glutamate racemase activity"/>
    <property type="evidence" value="ECO:0007669"/>
    <property type="project" value="UniProtKB-UniRule"/>
</dbReference>
<dbReference type="SUPFAM" id="SSF53681">
    <property type="entry name" value="Aspartate/glutamate racemase"/>
    <property type="match status" value="2"/>
</dbReference>
<dbReference type="PATRIC" id="fig|396268.3.peg.1142"/>
<keyword evidence="10" id="KW-1185">Reference proteome</keyword>
<evidence type="ECO:0000256" key="7">
    <source>
        <dbReference type="ARBA" id="ARBA00070053"/>
    </source>
</evidence>
<dbReference type="InterPro" id="IPR001920">
    <property type="entry name" value="Asp/Glu_race"/>
</dbReference>
<feature type="binding site" evidence="8">
    <location>
        <begin position="185"/>
        <end position="186"/>
    </location>
    <ligand>
        <name>substrate</name>
    </ligand>
</feature>
<dbReference type="HAMAP" id="MF_00258">
    <property type="entry name" value="Glu_racemase"/>
    <property type="match status" value="1"/>
</dbReference>
<evidence type="ECO:0000256" key="6">
    <source>
        <dbReference type="ARBA" id="ARBA00023316"/>
    </source>
</evidence>
<dbReference type="Proteomes" id="UP000050934">
    <property type="component" value="Unassembled WGS sequence"/>
</dbReference>
<comment type="function">
    <text evidence="8">Provides the (R)-glutamate required for cell wall biosynthesis.</text>
</comment>
<name>A0A0R2I377_9LACO</name>
<dbReference type="EMBL" id="JQBW01000004">
    <property type="protein sequence ID" value="KRN59387.1"/>
    <property type="molecule type" value="Genomic_DNA"/>
</dbReference>